<protein>
    <submittedName>
        <fullName evidence="1">Uncharacterized protein</fullName>
    </submittedName>
</protein>
<organism evidence="1">
    <name type="scientific">Phytophthora nicotianae</name>
    <name type="common">Potato buckeye rot agent</name>
    <name type="synonym">Phytophthora parasitica</name>
    <dbReference type="NCBI Taxonomy" id="4792"/>
    <lineage>
        <taxon>Eukaryota</taxon>
        <taxon>Sar</taxon>
        <taxon>Stramenopiles</taxon>
        <taxon>Oomycota</taxon>
        <taxon>Peronosporomycetes</taxon>
        <taxon>Peronosporales</taxon>
        <taxon>Peronosporaceae</taxon>
        <taxon>Phytophthora</taxon>
    </lineage>
</organism>
<dbReference type="Proteomes" id="UP000053236">
    <property type="component" value="Unassembled WGS sequence"/>
</dbReference>
<proteinExistence type="predicted"/>
<reference evidence="1" key="1">
    <citation type="submission" date="2013-11" db="EMBL/GenBank/DDBJ databases">
        <title>The Genome Sequence of Phytophthora parasitica CJ02B3.</title>
        <authorList>
            <consortium name="The Broad Institute Genomics Platform"/>
            <person name="Russ C."/>
            <person name="Tyler B."/>
            <person name="Panabieres F."/>
            <person name="Shan W."/>
            <person name="Tripathy S."/>
            <person name="Grunwald N."/>
            <person name="Machado M."/>
            <person name="Johnson C.S."/>
            <person name="Arredondo F."/>
            <person name="Hong C."/>
            <person name="Coffey M."/>
            <person name="Young S.K."/>
            <person name="Zeng Q."/>
            <person name="Gargeya S."/>
            <person name="Fitzgerald M."/>
            <person name="Abouelleil A."/>
            <person name="Alvarado L."/>
            <person name="Chapman S.B."/>
            <person name="Gainer-Dewar J."/>
            <person name="Goldberg J."/>
            <person name="Griggs A."/>
            <person name="Gujja S."/>
            <person name="Hansen M."/>
            <person name="Howarth C."/>
            <person name="Imamovic A."/>
            <person name="Ireland A."/>
            <person name="Larimer J."/>
            <person name="McCowan C."/>
            <person name="Murphy C."/>
            <person name="Pearson M."/>
            <person name="Poon T.W."/>
            <person name="Priest M."/>
            <person name="Roberts A."/>
            <person name="Saif S."/>
            <person name="Shea T."/>
            <person name="Sykes S."/>
            <person name="Wortman J."/>
            <person name="Nusbaum C."/>
            <person name="Birren B."/>
        </authorList>
    </citation>
    <scope>NUCLEOTIDE SEQUENCE [LARGE SCALE GENOMIC DNA]</scope>
    <source>
        <strain evidence="1">CJ02B3</strain>
    </source>
</reference>
<sequence length="158" mass="17502">MDLDGLWDATVGDISEPVLANGPIRRARVCVVRSGGTIPTPTIIQRAEYGILVDQALRWHLTGHSGCWAVLTSVASLHRIDRNALGYSRCSRLERTRQVNGTLPYAFVPNKPTPNACELRTVIPVTTTQLLMARLPTTQSSKEVNTLMTVLRHLLRTF</sequence>
<dbReference type="AlphaFoldDB" id="W2FSW2"/>
<evidence type="ECO:0000313" key="1">
    <source>
        <dbReference type="EMBL" id="ETK73857.1"/>
    </source>
</evidence>
<gene>
    <name evidence="1" type="ORF">L915_19245</name>
</gene>
<dbReference type="EMBL" id="KI689186">
    <property type="protein sequence ID" value="ETK73857.1"/>
    <property type="molecule type" value="Genomic_DNA"/>
</dbReference>
<accession>W2FSW2</accession>
<name>W2FSW2_PHYNI</name>